<keyword evidence="3" id="KW-0255">Endonuclease</keyword>
<feature type="domain" description="Endonuclease/exonuclease/phosphatase" evidence="2">
    <location>
        <begin position="129"/>
        <end position="369"/>
    </location>
</feature>
<dbReference type="EMBL" id="JBHUFA010000004">
    <property type="protein sequence ID" value="MFD1696360.1"/>
    <property type="molecule type" value="Genomic_DNA"/>
</dbReference>
<dbReference type="GO" id="GO:0004519">
    <property type="term" value="F:endonuclease activity"/>
    <property type="evidence" value="ECO:0007669"/>
    <property type="project" value="UniProtKB-KW"/>
</dbReference>
<proteinExistence type="predicted"/>
<name>A0ABW4JW45_9HYPH</name>
<dbReference type="SUPFAM" id="SSF56219">
    <property type="entry name" value="DNase I-like"/>
    <property type="match status" value="1"/>
</dbReference>
<feature type="transmembrane region" description="Helical" evidence="1">
    <location>
        <begin position="58"/>
        <end position="75"/>
    </location>
</feature>
<dbReference type="InterPro" id="IPR036691">
    <property type="entry name" value="Endo/exonu/phosph_ase_sf"/>
</dbReference>
<evidence type="ECO:0000313" key="4">
    <source>
        <dbReference type="Proteomes" id="UP001597327"/>
    </source>
</evidence>
<dbReference type="Proteomes" id="UP001597327">
    <property type="component" value="Unassembled WGS sequence"/>
</dbReference>
<sequence>MPRDHAPRPAQSFLGACFAQAAWIAILGGVAVSLLGIAPMVWPRKWLFDNLGFFQPQLLALGLAAIACGLIGQLAPHRFPRVYRLGLLALSLPAFSLGVAMGLRLLALPSAAPEISEGAGVPLRVVSINLERTDLRGEALTAFLTEARPDVLILQETAWQAQAETLAASTGTADIAGVGPYPQFRHSGALGDITVFSRYPLDDVREETVSSIATTIWSDDPREILSFRVNPAGAQESATTQTGSSPGLTIVAVHPESPRSKIQHADRGRYLSMVGREVAKRRKRSGLGEALPLAVIGDWNTAPWSTRFGEFLTRFKLGTRFPGGFPQTTRFFYNWHLRWLLGATVDHVAVSAPVAIRQVGIGPDIGSDHVPLVMDLLLPR</sequence>
<evidence type="ECO:0000259" key="2">
    <source>
        <dbReference type="Pfam" id="PF03372"/>
    </source>
</evidence>
<organism evidence="3 4">
    <name type="scientific">Roseibium aestuarii</name>
    <dbReference type="NCBI Taxonomy" id="2600299"/>
    <lineage>
        <taxon>Bacteria</taxon>
        <taxon>Pseudomonadati</taxon>
        <taxon>Pseudomonadota</taxon>
        <taxon>Alphaproteobacteria</taxon>
        <taxon>Hyphomicrobiales</taxon>
        <taxon>Stappiaceae</taxon>
        <taxon>Roseibium</taxon>
    </lineage>
</organism>
<dbReference type="InterPro" id="IPR005135">
    <property type="entry name" value="Endo/exonuclease/phosphatase"/>
</dbReference>
<reference evidence="4" key="1">
    <citation type="journal article" date="2019" name="Int. J. Syst. Evol. Microbiol.">
        <title>The Global Catalogue of Microorganisms (GCM) 10K type strain sequencing project: providing services to taxonomists for standard genome sequencing and annotation.</title>
        <authorList>
            <consortium name="The Broad Institute Genomics Platform"/>
            <consortium name="The Broad Institute Genome Sequencing Center for Infectious Disease"/>
            <person name="Wu L."/>
            <person name="Ma J."/>
        </authorList>
    </citation>
    <scope>NUCLEOTIDE SEQUENCE [LARGE SCALE GENOMIC DNA]</scope>
    <source>
        <strain evidence="4">JCM 3369</strain>
    </source>
</reference>
<feature type="transmembrane region" description="Helical" evidence="1">
    <location>
        <begin position="12"/>
        <end position="38"/>
    </location>
</feature>
<keyword evidence="3" id="KW-0378">Hydrolase</keyword>
<evidence type="ECO:0000256" key="1">
    <source>
        <dbReference type="SAM" id="Phobius"/>
    </source>
</evidence>
<dbReference type="Gene3D" id="3.60.10.10">
    <property type="entry name" value="Endonuclease/exonuclease/phosphatase"/>
    <property type="match status" value="1"/>
</dbReference>
<evidence type="ECO:0000313" key="3">
    <source>
        <dbReference type="EMBL" id="MFD1696360.1"/>
    </source>
</evidence>
<keyword evidence="1" id="KW-0472">Membrane</keyword>
<keyword evidence="1" id="KW-1133">Transmembrane helix</keyword>
<feature type="transmembrane region" description="Helical" evidence="1">
    <location>
        <begin position="87"/>
        <end position="107"/>
    </location>
</feature>
<gene>
    <name evidence="3" type="ORF">ACFSC7_12595</name>
</gene>
<keyword evidence="4" id="KW-1185">Reference proteome</keyword>
<dbReference type="Pfam" id="PF03372">
    <property type="entry name" value="Exo_endo_phos"/>
    <property type="match status" value="1"/>
</dbReference>
<keyword evidence="3" id="KW-0540">Nuclease</keyword>
<comment type="caution">
    <text evidence="3">The sequence shown here is derived from an EMBL/GenBank/DDBJ whole genome shotgun (WGS) entry which is preliminary data.</text>
</comment>
<dbReference type="RefSeq" id="WP_149892753.1">
    <property type="nucleotide sequence ID" value="NZ_JBHUFA010000004.1"/>
</dbReference>
<protein>
    <submittedName>
        <fullName evidence="3">Endonuclease/exonuclease/phosphatase family protein</fullName>
    </submittedName>
</protein>
<keyword evidence="1" id="KW-0812">Transmembrane</keyword>
<accession>A0ABW4JW45</accession>